<evidence type="ECO:0000256" key="4">
    <source>
        <dbReference type="ARBA" id="ARBA00022679"/>
    </source>
</evidence>
<dbReference type="InterPro" id="IPR017438">
    <property type="entry name" value="ATP-NAD_kinase_N"/>
</dbReference>
<evidence type="ECO:0000256" key="10">
    <source>
        <dbReference type="ARBA" id="ARBA00023098"/>
    </source>
</evidence>
<evidence type="ECO:0000256" key="12">
    <source>
        <dbReference type="ARBA" id="ARBA00023264"/>
    </source>
</evidence>
<dbReference type="GO" id="GO:0016301">
    <property type="term" value="F:kinase activity"/>
    <property type="evidence" value="ECO:0007669"/>
    <property type="project" value="UniProtKB-KW"/>
</dbReference>
<evidence type="ECO:0000256" key="2">
    <source>
        <dbReference type="ARBA" id="ARBA00005983"/>
    </source>
</evidence>
<protein>
    <submittedName>
        <fullName evidence="14">YegS/Rv2252/BmrU family lipid kinase</fullName>
    </submittedName>
</protein>
<dbReference type="NCBIfam" id="TIGR00147">
    <property type="entry name" value="YegS/Rv2252/BmrU family lipid kinase"/>
    <property type="match status" value="1"/>
</dbReference>
<dbReference type="Gene3D" id="2.60.200.40">
    <property type="match status" value="1"/>
</dbReference>
<keyword evidence="7 14" id="KW-0418">Kinase</keyword>
<keyword evidence="9" id="KW-0460">Magnesium</keyword>
<keyword evidence="12" id="KW-1208">Phospholipid metabolism</keyword>
<keyword evidence="10" id="KW-0443">Lipid metabolism</keyword>
<evidence type="ECO:0000256" key="9">
    <source>
        <dbReference type="ARBA" id="ARBA00022842"/>
    </source>
</evidence>
<feature type="domain" description="DAGKc" evidence="13">
    <location>
        <begin position="1"/>
        <end position="129"/>
    </location>
</feature>
<dbReference type="PANTHER" id="PTHR12358:SF106">
    <property type="entry name" value="LIPID KINASE YEGS"/>
    <property type="match status" value="1"/>
</dbReference>
<dbReference type="PANTHER" id="PTHR12358">
    <property type="entry name" value="SPHINGOSINE KINASE"/>
    <property type="match status" value="1"/>
</dbReference>
<evidence type="ECO:0000256" key="5">
    <source>
        <dbReference type="ARBA" id="ARBA00022723"/>
    </source>
</evidence>
<reference evidence="14 15" key="1">
    <citation type="submission" date="2023-07" db="EMBL/GenBank/DDBJ databases">
        <title>Genomic Encyclopedia of Type Strains, Phase IV (KMG-IV): sequencing the most valuable type-strain genomes for metagenomic binning, comparative biology and taxonomic classification.</title>
        <authorList>
            <person name="Goeker M."/>
        </authorList>
    </citation>
    <scope>NUCLEOTIDE SEQUENCE [LARGE SCALE GENOMIC DNA]</scope>
    <source>
        <strain evidence="14 15">DSM 1400</strain>
    </source>
</reference>
<dbReference type="Pfam" id="PF00781">
    <property type="entry name" value="DAGK_cat"/>
    <property type="match status" value="1"/>
</dbReference>
<sequence>MKHLFVVNPVAGKGKSLSYISKIHELFKFNDDNYIIEITEKKGHAIDLVRKYVQKNDYRVYAIGGDGTVNEVLNGLVDSNSSLAVIPCGTGNDFARTLIPDYKLHTDILQHTIMGYEKYIDLAKANGRYFINISSVGFDSEVIYNARHFKKSKFIPSGLAYILSLFYTPFIFKALNMDINIDGQEFIQENLLLAASNGKCYGGGIPIVPHANIEDGFLDVCMVSNASLSRLLHVLPKALKGNHISAEEVKFFKGKKITVESEDDFILNADGELERINKVEFEIIPHKVKVVVPI</sequence>
<evidence type="ECO:0000313" key="14">
    <source>
        <dbReference type="EMBL" id="MDQ0480398.1"/>
    </source>
</evidence>
<comment type="caution">
    <text evidence="14">The sequence shown here is derived from an EMBL/GenBank/DDBJ whole genome shotgun (WGS) entry which is preliminary data.</text>
</comment>
<evidence type="ECO:0000256" key="8">
    <source>
        <dbReference type="ARBA" id="ARBA00022840"/>
    </source>
</evidence>
<keyword evidence="11" id="KW-0594">Phospholipid biosynthesis</keyword>
<dbReference type="InterPro" id="IPR016064">
    <property type="entry name" value="NAD/diacylglycerol_kinase_sf"/>
</dbReference>
<evidence type="ECO:0000256" key="3">
    <source>
        <dbReference type="ARBA" id="ARBA00022516"/>
    </source>
</evidence>
<dbReference type="SMART" id="SM00046">
    <property type="entry name" value="DAGKc"/>
    <property type="match status" value="1"/>
</dbReference>
<keyword evidence="15" id="KW-1185">Reference proteome</keyword>
<keyword evidence="6" id="KW-0547">Nucleotide-binding</keyword>
<dbReference type="RefSeq" id="WP_307356366.1">
    <property type="nucleotide sequence ID" value="NZ_BAAACJ010000031.1"/>
</dbReference>
<evidence type="ECO:0000259" key="13">
    <source>
        <dbReference type="PROSITE" id="PS50146"/>
    </source>
</evidence>
<evidence type="ECO:0000256" key="7">
    <source>
        <dbReference type="ARBA" id="ARBA00022777"/>
    </source>
</evidence>
<evidence type="ECO:0000256" key="11">
    <source>
        <dbReference type="ARBA" id="ARBA00023209"/>
    </source>
</evidence>
<keyword evidence="5" id="KW-0479">Metal-binding</keyword>
<dbReference type="InterPro" id="IPR045540">
    <property type="entry name" value="YegS/DAGK_C"/>
</dbReference>
<gene>
    <name evidence="14" type="ORF">QOZ93_002146</name>
</gene>
<evidence type="ECO:0000256" key="6">
    <source>
        <dbReference type="ARBA" id="ARBA00022741"/>
    </source>
</evidence>
<accession>A0ABU0JW65</accession>
<keyword evidence="3" id="KW-0444">Lipid biosynthesis</keyword>
<comment type="cofactor">
    <cofactor evidence="1">
        <name>Mg(2+)</name>
        <dbReference type="ChEBI" id="CHEBI:18420"/>
    </cofactor>
</comment>
<dbReference type="SUPFAM" id="SSF111331">
    <property type="entry name" value="NAD kinase/diacylglycerol kinase-like"/>
    <property type="match status" value="1"/>
</dbReference>
<dbReference type="Pfam" id="PF19279">
    <property type="entry name" value="YegS_C"/>
    <property type="match status" value="1"/>
</dbReference>
<dbReference type="InterPro" id="IPR005218">
    <property type="entry name" value="Diacylglycerol/lipid_kinase"/>
</dbReference>
<dbReference type="Gene3D" id="3.40.50.10330">
    <property type="entry name" value="Probable inorganic polyphosphate/atp-NAD kinase, domain 1"/>
    <property type="match status" value="1"/>
</dbReference>
<dbReference type="PROSITE" id="PS50146">
    <property type="entry name" value="DAGK"/>
    <property type="match status" value="1"/>
</dbReference>
<name>A0ABU0JW65_HATLI</name>
<dbReference type="EMBL" id="JAUSWN010000018">
    <property type="protein sequence ID" value="MDQ0480398.1"/>
    <property type="molecule type" value="Genomic_DNA"/>
</dbReference>
<dbReference type="Proteomes" id="UP001224418">
    <property type="component" value="Unassembled WGS sequence"/>
</dbReference>
<evidence type="ECO:0000256" key="1">
    <source>
        <dbReference type="ARBA" id="ARBA00001946"/>
    </source>
</evidence>
<keyword evidence="8" id="KW-0067">ATP-binding</keyword>
<dbReference type="InterPro" id="IPR050187">
    <property type="entry name" value="Lipid_Phosphate_FormReg"/>
</dbReference>
<proteinExistence type="inferred from homology"/>
<keyword evidence="4" id="KW-0808">Transferase</keyword>
<dbReference type="InterPro" id="IPR001206">
    <property type="entry name" value="Diacylglycerol_kinase_cat_dom"/>
</dbReference>
<organism evidence="14 15">
    <name type="scientific">Hathewaya limosa</name>
    <name type="common">Clostridium limosum</name>
    <dbReference type="NCBI Taxonomy" id="1536"/>
    <lineage>
        <taxon>Bacteria</taxon>
        <taxon>Bacillati</taxon>
        <taxon>Bacillota</taxon>
        <taxon>Clostridia</taxon>
        <taxon>Eubacteriales</taxon>
        <taxon>Clostridiaceae</taxon>
        <taxon>Hathewaya</taxon>
    </lineage>
</organism>
<evidence type="ECO:0000313" key="15">
    <source>
        <dbReference type="Proteomes" id="UP001224418"/>
    </source>
</evidence>
<comment type="similarity">
    <text evidence="2">Belongs to the diacylglycerol/lipid kinase family.</text>
</comment>